<accession>A0A6J5M6F4</accession>
<evidence type="ECO:0000256" key="1">
    <source>
        <dbReference type="SAM" id="Phobius"/>
    </source>
</evidence>
<proteinExistence type="predicted"/>
<evidence type="ECO:0000313" key="2">
    <source>
        <dbReference type="EMBL" id="CAB4141722.1"/>
    </source>
</evidence>
<name>A0A6J5M6F4_9CAUD</name>
<feature type="transmembrane region" description="Helical" evidence="1">
    <location>
        <begin position="103"/>
        <end position="123"/>
    </location>
</feature>
<organism evidence="2">
    <name type="scientific">uncultured Caudovirales phage</name>
    <dbReference type="NCBI Taxonomy" id="2100421"/>
    <lineage>
        <taxon>Viruses</taxon>
        <taxon>Duplodnaviria</taxon>
        <taxon>Heunggongvirae</taxon>
        <taxon>Uroviricota</taxon>
        <taxon>Caudoviricetes</taxon>
        <taxon>Peduoviridae</taxon>
        <taxon>Maltschvirus</taxon>
        <taxon>Maltschvirus maltsch</taxon>
    </lineage>
</organism>
<sequence length="167" mass="19142">MLSLISTLGGLLISGLPKLLEYFQNKADQKHELALARMQNERELALAAQGYAAQQRIEEIRTDQVMMQTEAQMTEAALKHDEKILDRAHKWVASYVGTVRPTVTYIFVIELVLINLFLCYYLYTNPGMIKSMDDVLRYSDIIFSPDEMAMLGGIIGFWFGSRNWNKK</sequence>
<reference evidence="2" key="1">
    <citation type="submission" date="2020-04" db="EMBL/GenBank/DDBJ databases">
        <authorList>
            <person name="Chiriac C."/>
            <person name="Salcher M."/>
            <person name="Ghai R."/>
            <person name="Kavagutti S V."/>
        </authorList>
    </citation>
    <scope>NUCLEOTIDE SEQUENCE</scope>
</reference>
<keyword evidence="1" id="KW-0812">Transmembrane</keyword>
<keyword evidence="1" id="KW-1133">Transmembrane helix</keyword>
<dbReference type="EMBL" id="LR796394">
    <property type="protein sequence ID" value="CAB4141722.1"/>
    <property type="molecule type" value="Genomic_DNA"/>
</dbReference>
<evidence type="ECO:0008006" key="3">
    <source>
        <dbReference type="Google" id="ProtNLM"/>
    </source>
</evidence>
<keyword evidence="1" id="KW-0472">Membrane</keyword>
<protein>
    <recommendedName>
        <fullName evidence="3">Holin of 3TMs, for gene-transfer release</fullName>
    </recommendedName>
</protein>
<feature type="transmembrane region" description="Helical" evidence="1">
    <location>
        <begin position="135"/>
        <end position="159"/>
    </location>
</feature>
<gene>
    <name evidence="2" type="ORF">UFOVP420_55</name>
</gene>